<accession>A0A6N2BS13</accession>
<dbReference type="AlphaFoldDB" id="A0A6N2BS13"/>
<keyword evidence="1" id="KW-0472">Membrane</keyword>
<name>A0A6N2BS13_SOLCI</name>
<feature type="chain" id="PRO_5026732088" evidence="2">
    <location>
        <begin position="27"/>
        <end position="64"/>
    </location>
</feature>
<keyword evidence="1" id="KW-0812">Transmembrane</keyword>
<proteinExistence type="predicted"/>
<evidence type="ECO:0000256" key="2">
    <source>
        <dbReference type="SAM" id="SignalP"/>
    </source>
</evidence>
<feature type="signal peptide" evidence="2">
    <location>
        <begin position="1"/>
        <end position="26"/>
    </location>
</feature>
<dbReference type="EMBL" id="RXGB01001698">
    <property type="protein sequence ID" value="TMW97896.1"/>
    <property type="molecule type" value="Genomic_DNA"/>
</dbReference>
<evidence type="ECO:0000313" key="3">
    <source>
        <dbReference type="EMBL" id="TMW97896.1"/>
    </source>
</evidence>
<keyword evidence="1" id="KW-1133">Transmembrane helix</keyword>
<gene>
    <name evidence="3" type="ORF">EJD97_004825</name>
</gene>
<organism evidence="3">
    <name type="scientific">Solanum chilense</name>
    <name type="common">Tomato</name>
    <name type="synonym">Lycopersicon chilense</name>
    <dbReference type="NCBI Taxonomy" id="4083"/>
    <lineage>
        <taxon>Eukaryota</taxon>
        <taxon>Viridiplantae</taxon>
        <taxon>Streptophyta</taxon>
        <taxon>Embryophyta</taxon>
        <taxon>Tracheophyta</taxon>
        <taxon>Spermatophyta</taxon>
        <taxon>Magnoliopsida</taxon>
        <taxon>eudicotyledons</taxon>
        <taxon>Gunneridae</taxon>
        <taxon>Pentapetalae</taxon>
        <taxon>asterids</taxon>
        <taxon>lamiids</taxon>
        <taxon>Solanales</taxon>
        <taxon>Solanaceae</taxon>
        <taxon>Solanoideae</taxon>
        <taxon>Solaneae</taxon>
        <taxon>Solanum</taxon>
        <taxon>Solanum subgen. Lycopersicon</taxon>
    </lineage>
</organism>
<feature type="transmembrane region" description="Helical" evidence="1">
    <location>
        <begin position="42"/>
        <end position="62"/>
    </location>
</feature>
<protein>
    <submittedName>
        <fullName evidence="3">Uncharacterized protein</fullName>
    </submittedName>
</protein>
<sequence>MAVSKATSSVLAVIVVVCFLIGTTIAADAPAPAPASSAGSISPSFAAGCAVTVFAFLFGSALRI</sequence>
<evidence type="ECO:0000256" key="1">
    <source>
        <dbReference type="SAM" id="Phobius"/>
    </source>
</evidence>
<keyword evidence="2" id="KW-0732">Signal</keyword>
<reference evidence="3" key="1">
    <citation type="submission" date="2019-05" db="EMBL/GenBank/DDBJ databases">
        <title>The de novo reference genome and transcriptome assemblies of the wild tomato species Solanum chilense.</title>
        <authorList>
            <person name="Stam R."/>
            <person name="Nosenko T."/>
            <person name="Hoerger A.C."/>
            <person name="Stephan W."/>
            <person name="Seidel M.A."/>
            <person name="Kuhn J.M.M."/>
            <person name="Haberer G."/>
            <person name="Tellier A."/>
        </authorList>
    </citation>
    <scope>NUCLEOTIDE SEQUENCE</scope>
    <source>
        <tissue evidence="3">Mature leaves</tissue>
    </source>
</reference>
<comment type="caution">
    <text evidence="3">The sequence shown here is derived from an EMBL/GenBank/DDBJ whole genome shotgun (WGS) entry which is preliminary data.</text>
</comment>